<organism evidence="1">
    <name type="scientific">uncultured marine virus</name>
    <dbReference type="NCBI Taxonomy" id="186617"/>
    <lineage>
        <taxon>Viruses</taxon>
        <taxon>environmental samples</taxon>
    </lineage>
</organism>
<sequence>MAGTARDFSAVLETEGKPCTTSATQDEVDVITPPSWATFYAVLSNTTDLRLGLNQSETMTTASVLEATDEHSVIKADVWQGDKLLGGDIYVASGGTSINYVLKFYRRKP</sequence>
<protein>
    <submittedName>
        <fullName evidence="1">Uncharacterized protein</fullName>
    </submittedName>
</protein>
<dbReference type="EMBL" id="KR029589">
    <property type="protein sequence ID" value="AKH47200.1"/>
    <property type="molecule type" value="Genomic_DNA"/>
</dbReference>
<proteinExistence type="predicted"/>
<accession>A0A0F7L5M8</accession>
<reference evidence="1" key="2">
    <citation type="submission" date="2015-03" db="EMBL/GenBank/DDBJ databases">
        <authorList>
            <person name="Chow C.-E.T."/>
            <person name="Winget D.M."/>
            <person name="White R.A.III."/>
            <person name="Hallam S.J."/>
            <person name="Suttle C.A."/>
        </authorList>
    </citation>
    <scope>NUCLEOTIDE SEQUENCE</scope>
    <source>
        <strain evidence="1">Anoxic2_5</strain>
    </source>
</reference>
<name>A0A0F7L5M8_9VIRU</name>
<evidence type="ECO:0000313" key="1">
    <source>
        <dbReference type="EMBL" id="AKH47200.1"/>
    </source>
</evidence>
<reference evidence="1" key="1">
    <citation type="journal article" date="2015" name="Front. Microbiol.">
        <title>Combining genomic sequencing methods to explore viral diversity and reveal potential virus-host interactions.</title>
        <authorList>
            <person name="Chow C.E."/>
            <person name="Winget D.M."/>
            <person name="White R.A.III."/>
            <person name="Hallam S.J."/>
            <person name="Suttle C.A."/>
        </authorList>
    </citation>
    <scope>NUCLEOTIDE SEQUENCE</scope>
    <source>
        <strain evidence="1">Anoxic2_5</strain>
    </source>
</reference>